<gene>
    <name evidence="1" type="ORF">C7C56_006840</name>
</gene>
<keyword evidence="2" id="KW-1185">Reference proteome</keyword>
<name>A0A2U2HPA3_9BURK</name>
<organism evidence="1 2">
    <name type="scientific">Massilia glaciei</name>
    <dbReference type="NCBI Taxonomy" id="1524097"/>
    <lineage>
        <taxon>Bacteria</taxon>
        <taxon>Pseudomonadati</taxon>
        <taxon>Pseudomonadota</taxon>
        <taxon>Betaproteobacteria</taxon>
        <taxon>Burkholderiales</taxon>
        <taxon>Oxalobacteraceae</taxon>
        <taxon>Telluria group</taxon>
        <taxon>Massilia</taxon>
    </lineage>
</organism>
<evidence type="ECO:0000313" key="1">
    <source>
        <dbReference type="EMBL" id="PWF49338.1"/>
    </source>
</evidence>
<accession>A0A2U2HPA3</accession>
<dbReference type="AlphaFoldDB" id="A0A2U2HPA3"/>
<reference evidence="1 2" key="1">
    <citation type="submission" date="2018-04" db="EMBL/GenBank/DDBJ databases">
        <title>Massilia violaceinigra sp. nov., a novel purple-pigmented bacterium isolated from Tianshan glacier, Xinjiang, China.</title>
        <authorList>
            <person name="Wang H."/>
        </authorList>
    </citation>
    <scope>NUCLEOTIDE SEQUENCE [LARGE SCALE GENOMIC DNA]</scope>
    <source>
        <strain evidence="1 2">B448-2</strain>
    </source>
</reference>
<dbReference type="OrthoDB" id="8899166at2"/>
<protein>
    <recommendedName>
        <fullName evidence="3">STAS/SEC14 domain-containing protein</fullName>
    </recommendedName>
</protein>
<dbReference type="RefSeq" id="WP_106756710.1">
    <property type="nucleotide sequence ID" value="NZ_PXWF02000092.1"/>
</dbReference>
<dbReference type="EMBL" id="PXWF02000092">
    <property type="protein sequence ID" value="PWF49338.1"/>
    <property type="molecule type" value="Genomic_DNA"/>
</dbReference>
<dbReference type="Proteomes" id="UP000241421">
    <property type="component" value="Unassembled WGS sequence"/>
</dbReference>
<proteinExistence type="predicted"/>
<comment type="caution">
    <text evidence="1">The sequence shown here is derived from an EMBL/GenBank/DDBJ whole genome shotgun (WGS) entry which is preliminary data.</text>
</comment>
<evidence type="ECO:0008006" key="3">
    <source>
        <dbReference type="Google" id="ProtNLM"/>
    </source>
</evidence>
<sequence length="138" mass="15377">MSKFRPHGNYKLRLDGRILVSDLQGPWNLELVDAWMRAAYPMVKELAATGPHVHLTVVTGSLLCTPESLDRLTEVIVYTTAHMKCVGNPVVAAAEVEGRALFEPMYARIYDGSPPRGLFYDIETAKTWALELLAKEGF</sequence>
<evidence type="ECO:0000313" key="2">
    <source>
        <dbReference type="Proteomes" id="UP000241421"/>
    </source>
</evidence>